<protein>
    <recommendedName>
        <fullName evidence="3">3-dehydroquinate dehydratase</fullName>
    </recommendedName>
</protein>
<dbReference type="Pfam" id="PF10649">
    <property type="entry name" value="DUF2478"/>
    <property type="match status" value="1"/>
</dbReference>
<dbReference type="EMBL" id="BMGI01000001">
    <property type="protein sequence ID" value="GGD28416.1"/>
    <property type="molecule type" value="Genomic_DNA"/>
</dbReference>
<comment type="caution">
    <text evidence="1">The sequence shown here is derived from an EMBL/GenBank/DDBJ whole genome shotgun (WGS) entry which is preliminary data.</text>
</comment>
<reference evidence="2" key="1">
    <citation type="journal article" date="2019" name="Int. J. Syst. Evol. Microbiol.">
        <title>The Global Catalogue of Microorganisms (GCM) 10K type strain sequencing project: providing services to taxonomists for standard genome sequencing and annotation.</title>
        <authorList>
            <consortium name="The Broad Institute Genomics Platform"/>
            <consortium name="The Broad Institute Genome Sequencing Center for Infectious Disease"/>
            <person name="Wu L."/>
            <person name="Ma J."/>
        </authorList>
    </citation>
    <scope>NUCLEOTIDE SEQUENCE [LARGE SCALE GENOMIC DNA]</scope>
    <source>
        <strain evidence="2">CGMCC 1.12922</strain>
    </source>
</reference>
<evidence type="ECO:0000313" key="2">
    <source>
        <dbReference type="Proteomes" id="UP000617355"/>
    </source>
</evidence>
<evidence type="ECO:0000313" key="1">
    <source>
        <dbReference type="EMBL" id="GGD28416.1"/>
    </source>
</evidence>
<sequence length="204" mass="21617">MFRPPCGAANARTTRSGRAFFHVLQQLRSNAMQIASTMAAGRGDTDQLLFSLARSLMAQGLRVCGTVQINTDRQKTDPCDMDVRVLPEGPTIRISQDLGAGAAGCRLDTGALEAAVGHVAAALERGADVLIVNKFGKHEAEGRGFRPVIAEALARDIPVLVGVNGLNQAAFEAFTEGFGEQLPADATILEDWLIARSRAAEAAM</sequence>
<evidence type="ECO:0008006" key="3">
    <source>
        <dbReference type="Google" id="ProtNLM"/>
    </source>
</evidence>
<gene>
    <name evidence="1" type="ORF">GCM10011358_10690</name>
</gene>
<accession>A0ABQ1QK80</accession>
<dbReference type="InterPro" id="IPR018912">
    <property type="entry name" value="DUF2478"/>
</dbReference>
<name>A0ABQ1QK80_9RHOB</name>
<organism evidence="1 2">
    <name type="scientific">Sinisalibacter lacisalsi</name>
    <dbReference type="NCBI Taxonomy" id="1526570"/>
    <lineage>
        <taxon>Bacteria</taxon>
        <taxon>Pseudomonadati</taxon>
        <taxon>Pseudomonadota</taxon>
        <taxon>Alphaproteobacteria</taxon>
        <taxon>Rhodobacterales</taxon>
        <taxon>Roseobacteraceae</taxon>
        <taxon>Sinisalibacter</taxon>
    </lineage>
</organism>
<proteinExistence type="predicted"/>
<keyword evidence="2" id="KW-1185">Reference proteome</keyword>
<dbReference type="Proteomes" id="UP000617355">
    <property type="component" value="Unassembled WGS sequence"/>
</dbReference>